<keyword evidence="2" id="KW-0614">Plasmid</keyword>
<organism evidence="2">
    <name type="scientific">Roseomonas mucosa</name>
    <dbReference type="NCBI Taxonomy" id="207340"/>
    <lineage>
        <taxon>Bacteria</taxon>
        <taxon>Pseudomonadati</taxon>
        <taxon>Pseudomonadota</taxon>
        <taxon>Alphaproteobacteria</taxon>
        <taxon>Acetobacterales</taxon>
        <taxon>Roseomonadaceae</taxon>
        <taxon>Roseomonas</taxon>
    </lineage>
</organism>
<dbReference type="AlphaFoldDB" id="A0A4Y1MQ07"/>
<dbReference type="EMBL" id="CP025184">
    <property type="protein sequence ID" value="AWV20038.1"/>
    <property type="molecule type" value="Genomic_DNA"/>
</dbReference>
<geneLocation type="plasmid" evidence="2">
    <name>p3-AD2</name>
</geneLocation>
<gene>
    <name evidence="2" type="ORF">RADP37_04565</name>
</gene>
<protein>
    <submittedName>
        <fullName evidence="2">Transposase</fullName>
    </submittedName>
</protein>
<accession>A0A4Y1MQ07</accession>
<name>A0A4Y1MQ07_9PROT</name>
<evidence type="ECO:0000313" key="2">
    <source>
        <dbReference type="EMBL" id="AWV20038.1"/>
    </source>
</evidence>
<feature type="region of interest" description="Disordered" evidence="1">
    <location>
        <begin position="73"/>
        <end position="100"/>
    </location>
</feature>
<evidence type="ECO:0000256" key="1">
    <source>
        <dbReference type="SAM" id="MobiDB-lite"/>
    </source>
</evidence>
<reference evidence="2" key="1">
    <citation type="submission" date="2017-12" db="EMBL/GenBank/DDBJ databases">
        <authorList>
            <person name="Martens C."/>
            <person name="Dahlstrom E."/>
            <person name="Barbian K."/>
            <person name="Sykora L."/>
            <person name="Ricklefs S."/>
            <person name="Bruno D."/>
            <person name="Anzick I."/>
            <person name="Myles I."/>
            <person name="Datta S.K."/>
        </authorList>
    </citation>
    <scope>NUCLEOTIDE SEQUENCE</scope>
    <source>
        <strain evidence="2">AD2</strain>
        <plasmid evidence="2">p3-AD2</plasmid>
    </source>
</reference>
<proteinExistence type="predicted"/>
<sequence>MQSGTGRALPVRSSAHGAAPVLADATVAGRHPLRAPHGMYLGPLAPRLSAARDRAPLVPTPLALRHLRATGARADHGPRACRPGSVTPSGGAGRSIRPVGGVGVKGANGYDAGKKVTERKRHALSAACLHDSRGGAALQAMSRHPWPFLARCFTDYAYAEVRVA</sequence>